<dbReference type="GO" id="GO:0008168">
    <property type="term" value="F:methyltransferase activity"/>
    <property type="evidence" value="ECO:0007669"/>
    <property type="project" value="UniProtKB-KW"/>
</dbReference>
<dbReference type="Proteomes" id="UP000326202">
    <property type="component" value="Chromosome"/>
</dbReference>
<dbReference type="GO" id="GO:0015948">
    <property type="term" value="P:methanogenesis"/>
    <property type="evidence" value="ECO:0007669"/>
    <property type="project" value="UniProtKB-UniRule"/>
</dbReference>
<proteinExistence type="inferred from homology"/>
<dbReference type="KEGG" id="htq:FRZ44_06780"/>
<evidence type="ECO:0000256" key="4">
    <source>
        <dbReference type="PIRNR" id="PIRNR037567"/>
    </source>
</evidence>
<evidence type="ECO:0000256" key="5">
    <source>
        <dbReference type="SAM" id="MobiDB-lite"/>
    </source>
</evidence>
<evidence type="ECO:0000313" key="6">
    <source>
        <dbReference type="EMBL" id="QEX15395.1"/>
    </source>
</evidence>
<dbReference type="RefSeq" id="WP_151175849.1">
    <property type="nucleotide sequence ID" value="NZ_CP042906.1"/>
</dbReference>
<gene>
    <name evidence="6" type="ORF">FRZ44_06780</name>
</gene>
<dbReference type="OrthoDB" id="5713681at2"/>
<reference evidence="6 7" key="1">
    <citation type="submission" date="2019-08" db="EMBL/GenBank/DDBJ databases">
        <title>Hyperibacter terrae gen. nov., sp. nov. and Hyperibacter viscosus sp. nov., two new members in the family Rhodospirillaceae isolated from the rhizosphere of Hypericum perforatum.</title>
        <authorList>
            <person name="Noviana Z."/>
        </authorList>
    </citation>
    <scope>NUCLEOTIDE SEQUENCE [LARGE SCALE GENOMIC DNA]</scope>
    <source>
        <strain evidence="6 7">R5913</strain>
    </source>
</reference>
<evidence type="ECO:0000256" key="3">
    <source>
        <dbReference type="ARBA" id="ARBA00022679"/>
    </source>
</evidence>
<feature type="region of interest" description="Disordered" evidence="5">
    <location>
        <begin position="1"/>
        <end position="35"/>
    </location>
</feature>
<dbReference type="AlphaFoldDB" id="A0A5J6MG14"/>
<organism evidence="6 7">
    <name type="scientific">Hypericibacter terrae</name>
    <dbReference type="NCBI Taxonomy" id="2602015"/>
    <lineage>
        <taxon>Bacteria</taxon>
        <taxon>Pseudomonadati</taxon>
        <taxon>Pseudomonadota</taxon>
        <taxon>Alphaproteobacteria</taxon>
        <taxon>Rhodospirillales</taxon>
        <taxon>Dongiaceae</taxon>
        <taxon>Hypericibacter</taxon>
    </lineage>
</organism>
<dbReference type="GO" id="GO:0032259">
    <property type="term" value="P:methylation"/>
    <property type="evidence" value="ECO:0007669"/>
    <property type="project" value="UniProtKB-KW"/>
</dbReference>
<evidence type="ECO:0000313" key="7">
    <source>
        <dbReference type="Proteomes" id="UP000326202"/>
    </source>
</evidence>
<dbReference type="InterPro" id="IPR038601">
    <property type="entry name" value="MttB-like_sf"/>
</dbReference>
<dbReference type="Gene3D" id="3.20.20.480">
    <property type="entry name" value="Trimethylamine methyltransferase-like"/>
    <property type="match status" value="1"/>
</dbReference>
<feature type="compositionally biased region" description="Basic and acidic residues" evidence="5">
    <location>
        <begin position="13"/>
        <end position="24"/>
    </location>
</feature>
<comment type="similarity">
    <text evidence="1 4">Belongs to the trimethylamine methyltransferase family.</text>
</comment>
<sequence length="526" mass="57317">MSGEIATGGPAAREGRGREHGGKARRERRSVGGGVRQLPFKTLRNPLKPIEVLSEDQVETIHLASLEILENIGIESLHMETIDLFERAGAKVDRSTLRVKPDRGLILEAIRTVPPEFTLRARNPERDLHFGGNHLVFCATGGPAFASDLDRGRRAGNEADMKDYIRLVHMLNVLHQEGGTGLEPTDLPPDTRHLDVYESILTLTDKSWHCWAIGAFRVRDAIEMACIAYPTTREELLTRPAVISIINSNSPLKFDGPMGEGLCELARTGQATVCTPFTLCGAMSPVTLAGALAQQNAEALFMIALTQLVRPGSPAVYGGFTSNVDMKSGAPAFGTPEYTKAAFASGQLARRYNFPYRSSNVNASNVVDVQAAYESGMSLWGTIMGGVNLLAHAAGWLEGGLTASFEKLILDCEMLQLMRETLTPIATDRASLGLEAIAEVGPGGHFFGVGHTLERFEHAFYAPLLSDWRNFETWTDAGSIDGTHRANAIWKELLRQYQEPAMDPAAREALAAYVARRKVEIGSGKY</sequence>
<keyword evidence="3 4" id="KW-0808">Transferase</keyword>
<dbReference type="Pfam" id="PF06253">
    <property type="entry name" value="MTTB"/>
    <property type="match status" value="1"/>
</dbReference>
<dbReference type="PIRSF" id="PIRSF037567">
    <property type="entry name" value="MTTB_MeTrfase"/>
    <property type="match status" value="1"/>
</dbReference>
<evidence type="ECO:0000256" key="2">
    <source>
        <dbReference type="ARBA" id="ARBA00022603"/>
    </source>
</evidence>
<name>A0A5J6MG14_9PROT</name>
<keyword evidence="2 6" id="KW-0489">Methyltransferase</keyword>
<evidence type="ECO:0000256" key="1">
    <source>
        <dbReference type="ARBA" id="ARBA00007137"/>
    </source>
</evidence>
<dbReference type="EC" id="2.1.1.-" evidence="4"/>
<dbReference type="EMBL" id="CP042906">
    <property type="protein sequence ID" value="QEX15395.1"/>
    <property type="molecule type" value="Genomic_DNA"/>
</dbReference>
<accession>A0A5J6MG14</accession>
<keyword evidence="7" id="KW-1185">Reference proteome</keyword>
<protein>
    <recommendedName>
        <fullName evidence="4">Methyltransferase</fullName>
        <ecNumber evidence="4">2.1.1.-</ecNumber>
    </recommendedName>
</protein>
<dbReference type="InterPro" id="IPR010426">
    <property type="entry name" value="MTTB_MeTrfase"/>
</dbReference>